<feature type="domain" description="DUF5000" evidence="2">
    <location>
        <begin position="263"/>
        <end position="416"/>
    </location>
</feature>
<dbReference type="EMBL" id="FNBN01000002">
    <property type="protein sequence ID" value="SDF54039.1"/>
    <property type="molecule type" value="Genomic_DNA"/>
</dbReference>
<dbReference type="Proteomes" id="UP000199045">
    <property type="component" value="Unassembled WGS sequence"/>
</dbReference>
<evidence type="ECO:0000313" key="5">
    <source>
        <dbReference type="Proteomes" id="UP000199045"/>
    </source>
</evidence>
<evidence type="ECO:0000313" key="4">
    <source>
        <dbReference type="EMBL" id="SDF54039.1"/>
    </source>
</evidence>
<dbReference type="InterPro" id="IPR032527">
    <property type="entry name" value="DUF4959"/>
</dbReference>
<dbReference type="STRING" id="104663.SAMN04488121_102218"/>
<organism evidence="4 5">
    <name type="scientific">Chitinophaga filiformis</name>
    <name type="common">Myxococcus filiformis</name>
    <name type="synonym">Flexibacter filiformis</name>
    <dbReference type="NCBI Taxonomy" id="104663"/>
    <lineage>
        <taxon>Bacteria</taxon>
        <taxon>Pseudomonadati</taxon>
        <taxon>Bacteroidota</taxon>
        <taxon>Chitinophagia</taxon>
        <taxon>Chitinophagales</taxon>
        <taxon>Chitinophagaceae</taxon>
        <taxon>Chitinophaga</taxon>
    </lineage>
</organism>
<dbReference type="InterPro" id="IPR032164">
    <property type="entry name" value="DUF5000"/>
</dbReference>
<evidence type="ECO:0000259" key="1">
    <source>
        <dbReference type="Pfam" id="PF16323"/>
    </source>
</evidence>
<name>A0A1G7LYL3_CHIFI</name>
<gene>
    <name evidence="4" type="ORF">SAMN04488121_102218</name>
</gene>
<evidence type="ECO:0008006" key="6">
    <source>
        <dbReference type="Google" id="ProtNLM"/>
    </source>
</evidence>
<dbReference type="Pfam" id="PF16391">
    <property type="entry name" value="DUF5000"/>
    <property type="match status" value="1"/>
</dbReference>
<dbReference type="Pfam" id="PF17166">
    <property type="entry name" value="DUF5126"/>
    <property type="match status" value="1"/>
</dbReference>
<dbReference type="Pfam" id="PF16323">
    <property type="entry name" value="DUF4959"/>
    <property type="match status" value="1"/>
</dbReference>
<dbReference type="Gene3D" id="2.60.120.260">
    <property type="entry name" value="Galactose-binding domain-like"/>
    <property type="match status" value="1"/>
</dbReference>
<evidence type="ECO:0000259" key="3">
    <source>
        <dbReference type="Pfam" id="PF17166"/>
    </source>
</evidence>
<reference evidence="4 5" key="1">
    <citation type="submission" date="2016-10" db="EMBL/GenBank/DDBJ databases">
        <authorList>
            <person name="de Groot N.N."/>
        </authorList>
    </citation>
    <scope>NUCLEOTIDE SEQUENCE [LARGE SCALE GENOMIC DNA]</scope>
    <source>
        <strain evidence="4 5">DSM 527</strain>
    </source>
</reference>
<protein>
    <recommendedName>
        <fullName evidence="6">Fibronectin type-III domain-containing protein</fullName>
    </recommendedName>
</protein>
<proteinExistence type="predicted"/>
<dbReference type="RefSeq" id="WP_089830408.1">
    <property type="nucleotide sequence ID" value="NZ_FNBN01000002.1"/>
</dbReference>
<dbReference type="OrthoDB" id="621114at2"/>
<dbReference type="AlphaFoldDB" id="A0A1G7LYL3"/>
<evidence type="ECO:0000259" key="2">
    <source>
        <dbReference type="Pfam" id="PF16391"/>
    </source>
</evidence>
<sequence>MNYSKHHIYQLLLLLILVAALPLSCKRLDGYNEIVSTDMTKPGVVTDVKVVNFNGGAYITYKVPNSPNILYVQAEYKINDKTSRQAKSSYYSDSITVSGFAKSQDYEVVLRTVSRAQVSSEPVSVTVHPDTPPYLLTRPTITMQQDFGGVNITCLNKTNANLGIITVAPDATNTYQIIAQNYTDEHTISFSLRGYDTIPHRFGVYITDQWGNISDTLFSTITPVFEAQMDKSLFQSYPLGTDARTGFGWVIQYLWNGTAQSPGYHTEQPIQPLVWPAVITFDMGKAARLSRYTIWNRGIDGSGNWLWQAGAPQRWVLWGREDQPVDETMPDENNLPPVGGQTPKGWINLGVFDAPAKPSKLPNPQYTSADLAFWNAGFSYNFPLNLPKVRYMRFECLSNMAQTNNFFNVTELTFWGDPR</sequence>
<feature type="domain" description="DUF5126" evidence="3">
    <location>
        <begin position="131"/>
        <end position="232"/>
    </location>
</feature>
<dbReference type="InterPro" id="IPR033431">
    <property type="entry name" value="DUF5126"/>
</dbReference>
<feature type="domain" description="DUF4959" evidence="1">
    <location>
        <begin position="24"/>
        <end position="129"/>
    </location>
</feature>
<accession>A0A1G7LYL3</accession>